<dbReference type="Proteomes" id="UP000005408">
    <property type="component" value="Unassembled WGS sequence"/>
</dbReference>
<dbReference type="PANTHER" id="PTHR24043">
    <property type="entry name" value="SCAVENGER RECEPTOR CLASS F"/>
    <property type="match status" value="1"/>
</dbReference>
<evidence type="ECO:0000313" key="2">
    <source>
        <dbReference type="EnsemblMetazoa" id="G20044.1:cds"/>
    </source>
</evidence>
<evidence type="ECO:0000256" key="1">
    <source>
        <dbReference type="ARBA" id="ARBA00022536"/>
    </source>
</evidence>
<proteinExistence type="predicted"/>
<keyword evidence="3" id="KW-1185">Reference proteome</keyword>
<dbReference type="EnsemblMetazoa" id="G20044.1">
    <property type="protein sequence ID" value="G20044.1:cds"/>
    <property type="gene ID" value="G20044"/>
</dbReference>
<sequence length="172" mass="19399">MKMTKRCRLYPQVTMLFVTLRRALQMISFIYFSIVVDSQEVCNETITGCCPGYFWNYRKNTCEPCMPGYHGINCTFICPYPSYGHGCQGLCDCNEDMCDVSNGCQPIATECLPGYVGVNFVTKCPYPTYGEKCQGTCDCSKDACDVSTGCRKTNTRTTGIHFKLTILRLCYK</sequence>
<dbReference type="Gene3D" id="2.170.300.10">
    <property type="entry name" value="Tie2 ligand-binding domain superfamily"/>
    <property type="match status" value="1"/>
</dbReference>
<organism evidence="2 3">
    <name type="scientific">Magallana gigas</name>
    <name type="common">Pacific oyster</name>
    <name type="synonym">Crassostrea gigas</name>
    <dbReference type="NCBI Taxonomy" id="29159"/>
    <lineage>
        <taxon>Eukaryota</taxon>
        <taxon>Metazoa</taxon>
        <taxon>Spiralia</taxon>
        <taxon>Lophotrochozoa</taxon>
        <taxon>Mollusca</taxon>
        <taxon>Bivalvia</taxon>
        <taxon>Autobranchia</taxon>
        <taxon>Pteriomorphia</taxon>
        <taxon>Ostreida</taxon>
        <taxon>Ostreoidea</taxon>
        <taxon>Ostreidae</taxon>
        <taxon>Magallana</taxon>
    </lineage>
</organism>
<protein>
    <submittedName>
        <fullName evidence="2">Uncharacterized protein</fullName>
    </submittedName>
</protein>
<dbReference type="InterPro" id="IPR042635">
    <property type="entry name" value="MEGF10/SREC1/2-like"/>
</dbReference>
<dbReference type="GO" id="GO:0005044">
    <property type="term" value="F:scavenger receptor activity"/>
    <property type="evidence" value="ECO:0007669"/>
    <property type="project" value="InterPro"/>
</dbReference>
<accession>A0A8W8JLT0</accession>
<dbReference type="PANTHER" id="PTHR24043:SF8">
    <property type="entry name" value="EGF-LIKE DOMAIN-CONTAINING PROTEIN"/>
    <property type="match status" value="1"/>
</dbReference>
<keyword evidence="1" id="KW-0245">EGF-like domain</keyword>
<name>A0A8W8JLT0_MAGGI</name>
<evidence type="ECO:0000313" key="3">
    <source>
        <dbReference type="Proteomes" id="UP000005408"/>
    </source>
</evidence>
<reference evidence="2" key="1">
    <citation type="submission" date="2022-08" db="UniProtKB">
        <authorList>
            <consortium name="EnsemblMetazoa"/>
        </authorList>
    </citation>
    <scope>IDENTIFICATION</scope>
    <source>
        <strain evidence="2">05x7-T-G4-1.051#20</strain>
    </source>
</reference>
<dbReference type="AlphaFoldDB" id="A0A8W8JLT0"/>